<proteinExistence type="predicted"/>
<dbReference type="OrthoDB" id="287289at2759"/>
<dbReference type="OMA" id="VRIMQPS"/>
<dbReference type="AlphaFoldDB" id="A0A8S1XA56"/>
<evidence type="ECO:0000313" key="2">
    <source>
        <dbReference type="Proteomes" id="UP000683925"/>
    </source>
</evidence>
<gene>
    <name evidence="1" type="ORF">POCTA_138.1.T1150128</name>
</gene>
<protein>
    <submittedName>
        <fullName evidence="1">Uncharacterized protein</fullName>
    </submittedName>
</protein>
<sequence>MQSRDTQYCYYSNFNLFENTSQLIKKEKFIKALLLTLGEEWRIYAGYSISIELDGSINHLAWQFCFEHLLFTWLENEDCQYQEFYEKAILRIQPYKIENAYFRAVFDGFFYSAQQLWSKMKLSRPPSQESFKQIEQIKQEDLRPISNILKPLVLVSEKIINYFKKDEQTRTQELNQQIQYNQPTWKQISKLTEESLPIDQIENAYLYVMQFMENSYKNCQVAKSFIVNIIELNQDVLGRFYIQNQSVKVRIMQPSSLMYNNLLSIWILANAGVQPQYFDLIGRAKTMLGVNWKDNYQYPVEVFFQLITKLYGNILLNPQIKSDDQLNQLLKSLKVQLAMLWDQDIVQQTVQNSQ</sequence>
<dbReference type="EMBL" id="CAJJDP010000115">
    <property type="protein sequence ID" value="CAD8197889.1"/>
    <property type="molecule type" value="Genomic_DNA"/>
</dbReference>
<keyword evidence="2" id="KW-1185">Reference proteome</keyword>
<dbReference type="Proteomes" id="UP000683925">
    <property type="component" value="Unassembled WGS sequence"/>
</dbReference>
<name>A0A8S1XA56_PAROT</name>
<comment type="caution">
    <text evidence="1">The sequence shown here is derived from an EMBL/GenBank/DDBJ whole genome shotgun (WGS) entry which is preliminary data.</text>
</comment>
<accession>A0A8S1XA56</accession>
<organism evidence="1 2">
    <name type="scientific">Paramecium octaurelia</name>
    <dbReference type="NCBI Taxonomy" id="43137"/>
    <lineage>
        <taxon>Eukaryota</taxon>
        <taxon>Sar</taxon>
        <taxon>Alveolata</taxon>
        <taxon>Ciliophora</taxon>
        <taxon>Intramacronucleata</taxon>
        <taxon>Oligohymenophorea</taxon>
        <taxon>Peniculida</taxon>
        <taxon>Parameciidae</taxon>
        <taxon>Paramecium</taxon>
    </lineage>
</organism>
<evidence type="ECO:0000313" key="1">
    <source>
        <dbReference type="EMBL" id="CAD8197889.1"/>
    </source>
</evidence>
<reference evidence="1" key="1">
    <citation type="submission" date="2021-01" db="EMBL/GenBank/DDBJ databases">
        <authorList>
            <consortium name="Genoscope - CEA"/>
            <person name="William W."/>
        </authorList>
    </citation>
    <scope>NUCLEOTIDE SEQUENCE</scope>
</reference>